<dbReference type="Pfam" id="PF11895">
    <property type="entry name" value="Peroxidase_ext"/>
    <property type="match status" value="1"/>
</dbReference>
<keyword evidence="21 24" id="KW-0106">Calcium</keyword>
<feature type="domain" description="Plant heme peroxidase family profile" evidence="26">
    <location>
        <begin position="917"/>
        <end position="1205"/>
    </location>
</feature>
<evidence type="ECO:0000256" key="6">
    <source>
        <dbReference type="ARBA" id="ARBA00022723"/>
    </source>
</evidence>
<dbReference type="InterPro" id="IPR001621">
    <property type="entry name" value="Ligninase"/>
</dbReference>
<feature type="compositionally biased region" description="Polar residues" evidence="25">
    <location>
        <begin position="1"/>
        <end position="11"/>
    </location>
</feature>
<dbReference type="Gene3D" id="1.10.520.10">
    <property type="match status" value="1"/>
</dbReference>
<dbReference type="InterPro" id="IPR010255">
    <property type="entry name" value="Haem_peroxidase_sf"/>
</dbReference>
<evidence type="ECO:0000259" key="26">
    <source>
        <dbReference type="PROSITE" id="PS50873"/>
    </source>
</evidence>
<proteinExistence type="inferred from homology"/>
<evidence type="ECO:0000259" key="27">
    <source>
        <dbReference type="PROSITE" id="PS51718"/>
    </source>
</evidence>
<dbReference type="PRINTS" id="PR00462">
    <property type="entry name" value="LIGNINASE"/>
</dbReference>
<dbReference type="GO" id="GO:0005741">
    <property type="term" value="C:mitochondrial outer membrane"/>
    <property type="evidence" value="ECO:0007669"/>
    <property type="project" value="UniProtKB-SubCell"/>
</dbReference>
<keyword evidence="10" id="KW-1133">Transmembrane helix</keyword>
<dbReference type="Proteomes" id="UP000310158">
    <property type="component" value="Unassembled WGS sequence"/>
</dbReference>
<feature type="binding site" evidence="21">
    <location>
        <position position="1063"/>
    </location>
    <ligand>
        <name>Ca(2+)</name>
        <dbReference type="ChEBI" id="CHEBI:29108"/>
        <label>2</label>
    </ligand>
</feature>
<feature type="binding site" evidence="21">
    <location>
        <position position="923"/>
    </location>
    <ligand>
        <name>Ca(2+)</name>
        <dbReference type="ChEBI" id="CHEBI:29108"/>
        <label>1</label>
    </ligand>
</feature>
<dbReference type="PROSITE" id="PS00436">
    <property type="entry name" value="PEROXIDASE_2"/>
    <property type="match status" value="1"/>
</dbReference>
<dbReference type="Gene3D" id="3.40.50.300">
    <property type="entry name" value="P-loop containing nucleotide triphosphate hydrolases"/>
    <property type="match status" value="1"/>
</dbReference>
<keyword evidence="13" id="KW-0175">Coiled coil</keyword>
<evidence type="ECO:0000256" key="4">
    <source>
        <dbReference type="ARBA" id="ARBA00022617"/>
    </source>
</evidence>
<evidence type="ECO:0000256" key="9">
    <source>
        <dbReference type="ARBA" id="ARBA00022801"/>
    </source>
</evidence>
<dbReference type="EMBL" id="SGPL01000408">
    <property type="protein sequence ID" value="THH12864.1"/>
    <property type="molecule type" value="Genomic_DNA"/>
</dbReference>
<keyword evidence="15" id="KW-0342">GTP-binding</keyword>
<evidence type="ECO:0000256" key="11">
    <source>
        <dbReference type="ARBA" id="ARBA00023002"/>
    </source>
</evidence>
<dbReference type="PANTHER" id="PTHR10465:SF0">
    <property type="entry name" value="SARCALUMENIN"/>
    <property type="match status" value="1"/>
</dbReference>
<gene>
    <name evidence="28" type="ORF">EW146_g7288</name>
</gene>
<feature type="binding site" evidence="21">
    <location>
        <position position="936"/>
    </location>
    <ligand>
        <name>Ca(2+)</name>
        <dbReference type="ChEBI" id="CHEBI:29108"/>
        <label>1</label>
    </ligand>
</feature>
<evidence type="ECO:0000256" key="3">
    <source>
        <dbReference type="ARBA" id="ARBA00022559"/>
    </source>
</evidence>
<evidence type="ECO:0000256" key="2">
    <source>
        <dbReference type="ARBA" id="ARBA00006089"/>
    </source>
</evidence>
<keyword evidence="14" id="KW-0496">Mitochondrion</keyword>
<feature type="disulfide bond" evidence="23">
    <location>
        <begin position="1136"/>
        <end position="1201"/>
    </location>
</feature>
<dbReference type="InterPro" id="IPR027094">
    <property type="entry name" value="Mitofusin_fam"/>
</dbReference>
<feature type="site" description="Transition state stabilizer" evidence="22">
    <location>
        <position position="918"/>
    </location>
</feature>
<dbReference type="GO" id="GO:0020037">
    <property type="term" value="F:heme binding"/>
    <property type="evidence" value="ECO:0007669"/>
    <property type="project" value="UniProtKB-UniRule"/>
</dbReference>
<dbReference type="InterPro" id="IPR019794">
    <property type="entry name" value="Peroxidases_AS"/>
</dbReference>
<feature type="binding site" evidence="21">
    <location>
        <position position="938"/>
    </location>
    <ligand>
        <name>Ca(2+)</name>
        <dbReference type="ChEBI" id="CHEBI:29108"/>
        <label>1</label>
    </ligand>
</feature>
<evidence type="ECO:0000256" key="8">
    <source>
        <dbReference type="ARBA" id="ARBA00022787"/>
    </source>
</evidence>
<dbReference type="PROSITE" id="PS00435">
    <property type="entry name" value="PEROXIDASE_1"/>
    <property type="match status" value="1"/>
</dbReference>
<keyword evidence="6 21" id="KW-0479">Metal-binding</keyword>
<dbReference type="OrthoDB" id="9984778at2759"/>
<evidence type="ECO:0000256" key="25">
    <source>
        <dbReference type="SAM" id="MobiDB-lite"/>
    </source>
</evidence>
<comment type="cofactor">
    <cofactor evidence="21 24">
        <name>Ca(2+)</name>
        <dbReference type="ChEBI" id="CHEBI:29108"/>
    </cofactor>
    <text evidence="21 24">Binds 2 calcium ions per subunit.</text>
</comment>
<dbReference type="CDD" id="cd00692">
    <property type="entry name" value="ligninase"/>
    <property type="match status" value="1"/>
</dbReference>
<feature type="compositionally biased region" description="Low complexity" evidence="25">
    <location>
        <begin position="12"/>
        <end position="21"/>
    </location>
</feature>
<keyword evidence="16" id="KW-0472">Membrane</keyword>
<feature type="binding site" evidence="21">
    <location>
        <position position="1070"/>
    </location>
    <ligand>
        <name>Ca(2+)</name>
        <dbReference type="ChEBI" id="CHEBI:29108"/>
        <label>2</label>
    </ligand>
</feature>
<comment type="cofactor">
    <cofactor evidence="21">
        <name>heme b</name>
        <dbReference type="ChEBI" id="CHEBI:60344"/>
    </cofactor>
    <text evidence="21">Binds 1 heme b (iron(II)-protoporphyrin IX) group per subunit.</text>
</comment>
<dbReference type="GO" id="GO:0006979">
    <property type="term" value="P:response to oxidative stress"/>
    <property type="evidence" value="ECO:0007669"/>
    <property type="project" value="InterPro"/>
</dbReference>
<dbReference type="Gene3D" id="1.10.420.10">
    <property type="entry name" value="Peroxidase, domain 2"/>
    <property type="match status" value="1"/>
</dbReference>
<sequence>MSQSYFSQPKHSNSSSSVESSTMGEAQLKDVQQAYLEHKDRLVNAIDSTKLVLGDLRVFNKTSWVVRYPQLREHAQESATLKRRQGVRRSLSFADDPLTETEVVISPSLKRTVTLAPIFDASEAEADLTEEPAQEDGERLIPASGASDFHVFRLDLKLGSHGTSTSPAALVHQLEKSSIANLLDERIADSIHHIDKLRVRVEDTSSKVLVTGDLNAGKSTFVNALLRREVMPVDQQPCTTAFCEVHDAAENEGKEEVHVVKDGVLYNAQDGSTFTRAKVSDLEDIVSENENSEKILKLYLNDSRNPTESLLNNGIADISLIDAPGLNRDSVKTTALFARQEEIDVVVFVVSAENHFTLSAREFLLNASNEKAYVFIVVNKYEHIRDKAKCRRLVLEQIKQLSPRTYEDADDLVHFVDSASVPGTSSTSDSFGNLEASLRSFVLVKRSKSKLHPASTYLSHLLSDIDLLVGTNAIVAQAELDRAKEDLNRARPVLEKMQNGREALEDGLEAVEEEGAKKTRAKARQMLTDALDKVGQGLLGAEKSMVKMPSFPGLLGIWDYARDVRKALLASLDSAVKLAEDEARVMTTDGVNKISKLGDEHLPEGIERSRRVFMPEAMFSVRNGAGKDGRRKSRRTSHGAIVAGGMHGLGIGLAQRSDLLEPTFLDLFDVHHQFWVHFGDEKEGNGEEESAVGARGLVEGVLRIADLFGNESARKWAAPVVGACVVGLTAYFILELPSTIPRTIGRRIKRSLTKPEEGQEANEEALFVNAHSTRVSRETRKVLRLASWDLKERFRAAMEERGKEVKGAEEMEKKASKAAAWFQEVEKRTSDVREQAGLVSLVYDTSFKGVQAGMTTLIALTALVSLANAAVIKSVTCPDGVNKATNAACCVLFPIRDDIQKRLFDGGECGEEVHESLRLTFHDAIGYSMSRHMGGGADGSIMVFADAELKYHANGGIDDIIKAQKPFVAKHNISAGDFIQFAGAVGVSNCPGAPRLEYLFGRPDPIAPAHDLTVPEPFHSTDEILARLGDAGFSPDEVVALLSSHSIAAADDVDPTVPGTPLDSTPFEFDTQFFVETMLDGTFWPGTGQNEGEAKAPLHGQMRLQSDAAMARGQSISLRFLPQLPDKLCKDPRTACTWQSFANGQMHMATAFKAAMAKLAIVGHDRDELVDCSEVIPTPRPLTRKAHFPAGFSRADVQQACDSAPFPTLPTDPGPATSVAPVMAAFLHSSSSRVITWATLKDLWSRPSSSLFLLDLTNFFYALDPNRLHITMGVGPNNLLRAHGYYAPAYDDPGLIDHDVTIIGCDILCMVNSFSPSIRSTDCVGSPFFLLHAFTTALAPIAALLVVSVTSVPVRRDVDPSLVPDLGFHAGALNANVAVGHAVNNPPIAVTFPIDNSKASQSARITASLITLQNLHGPGVGCPAVSTTLVAQQNAINAAPAKRATATEIAQLAPDLGFHSGVNPTGTGDCDGAVNGANGQPIKIPCACPPDRDTFIQHLTADVNAGHAVNNPSVPVTFPTDNSKASQSARITASLIALQNLNGPGHALDLDMSATNGVPEDNGDAGRPLFLANVRTQSSFDEIPVIDLHGGKVQDAALRRGVADQIRDACINIGFFYVRDHGIPEEIIAGALGAAKQFFALPMDTKKELDIHKTANFKGYTALLGENTNPENRGDLHEGFDLGWESRTASGPDVLERVESAMAGGNIWPAEPDAPGFRQAALNY</sequence>
<evidence type="ECO:0000256" key="15">
    <source>
        <dbReference type="ARBA" id="ARBA00023134"/>
    </source>
</evidence>
<feature type="disulfide bond" evidence="23">
    <location>
        <begin position="909"/>
        <end position="990"/>
    </location>
</feature>
<keyword evidence="3 24" id="KW-0575">Peroxidase</keyword>
<reference evidence="28 29" key="1">
    <citation type="submission" date="2019-02" db="EMBL/GenBank/DDBJ databases">
        <title>Genome sequencing of the rare red list fungi Bondarzewia mesenterica.</title>
        <authorList>
            <person name="Buettner E."/>
            <person name="Kellner H."/>
        </authorList>
    </citation>
    <scope>NUCLEOTIDE SEQUENCE [LARGE SCALE GENOMIC DNA]</scope>
    <source>
        <strain evidence="28 29">DSM 108281</strain>
    </source>
</reference>
<accession>A0A4S4LL58</accession>
<feature type="binding site" evidence="21">
    <location>
        <position position="1065"/>
    </location>
    <ligand>
        <name>Ca(2+)</name>
        <dbReference type="ChEBI" id="CHEBI:29108"/>
        <label>2</label>
    </ligand>
</feature>
<keyword evidence="4 21" id="KW-0349">Heme</keyword>
<keyword evidence="9" id="KW-0378">Hydrolase</keyword>
<keyword evidence="18" id="KW-0325">Glycoprotein</keyword>
<evidence type="ECO:0000256" key="17">
    <source>
        <dbReference type="ARBA" id="ARBA00023157"/>
    </source>
</evidence>
<evidence type="ECO:0000256" key="20">
    <source>
        <dbReference type="PIRSR" id="PIRSR601621-1"/>
    </source>
</evidence>
<evidence type="ECO:0000256" key="14">
    <source>
        <dbReference type="ARBA" id="ARBA00023128"/>
    </source>
</evidence>
<evidence type="ECO:0000313" key="29">
    <source>
        <dbReference type="Proteomes" id="UP000310158"/>
    </source>
</evidence>
<dbReference type="InterPro" id="IPR045063">
    <property type="entry name" value="Dynamin_N"/>
</dbReference>
<keyword evidence="29" id="KW-1185">Reference proteome</keyword>
<dbReference type="Pfam" id="PF00141">
    <property type="entry name" value="peroxidase"/>
    <property type="match status" value="1"/>
</dbReference>
<dbReference type="PANTHER" id="PTHR10465">
    <property type="entry name" value="TRANSMEMBRANE GTPASE FZO1"/>
    <property type="match status" value="1"/>
</dbReference>
<keyword evidence="12 21" id="KW-0408">Iron</keyword>
<feature type="active site" description="Proton acceptor" evidence="20">
    <location>
        <position position="922"/>
    </location>
</feature>
<dbReference type="PRINTS" id="PR00458">
    <property type="entry name" value="PEROXIDASE"/>
</dbReference>
<dbReference type="EC" id="1.11.1.-" evidence="24"/>
<evidence type="ECO:0000256" key="1">
    <source>
        <dbReference type="ARBA" id="ARBA00004374"/>
    </source>
</evidence>
<evidence type="ECO:0000256" key="19">
    <source>
        <dbReference type="ARBA" id="ARBA00048548"/>
    </source>
</evidence>
<evidence type="ECO:0000256" key="24">
    <source>
        <dbReference type="RuleBase" id="RU363051"/>
    </source>
</evidence>
<keyword evidence="8" id="KW-1000">Mitochondrion outer membrane</keyword>
<dbReference type="SUPFAM" id="SSF51197">
    <property type="entry name" value="Clavaminate synthase-like"/>
    <property type="match status" value="1"/>
</dbReference>
<dbReference type="SUPFAM" id="SSF48113">
    <property type="entry name" value="Heme-dependent peroxidases"/>
    <property type="match status" value="1"/>
</dbReference>
<dbReference type="GO" id="GO:0051646">
    <property type="term" value="P:mitochondrion localization"/>
    <property type="evidence" value="ECO:0007669"/>
    <property type="project" value="TreeGrafter"/>
</dbReference>
<dbReference type="GO" id="GO:0005525">
    <property type="term" value="F:GTP binding"/>
    <property type="evidence" value="ECO:0007669"/>
    <property type="project" value="UniProtKB-KW"/>
</dbReference>
<evidence type="ECO:0000313" key="28">
    <source>
        <dbReference type="EMBL" id="THH12864.1"/>
    </source>
</evidence>
<protein>
    <recommendedName>
        <fullName evidence="24">Peroxidase</fullName>
        <ecNumber evidence="24">1.11.1.-</ecNumber>
    </recommendedName>
</protein>
<feature type="binding site" description="axial binding residue" evidence="21">
    <location>
        <position position="1045"/>
    </location>
    <ligand>
        <name>heme b</name>
        <dbReference type="ChEBI" id="CHEBI:60344"/>
    </ligand>
    <ligandPart>
        <name>Fe</name>
        <dbReference type="ChEBI" id="CHEBI:18248"/>
    </ligandPart>
</feature>
<dbReference type="InterPro" id="IPR030381">
    <property type="entry name" value="G_DYNAMIN_dom"/>
</dbReference>
<evidence type="ECO:0000256" key="10">
    <source>
        <dbReference type="ARBA" id="ARBA00022989"/>
    </source>
</evidence>
<dbReference type="InterPro" id="IPR024589">
    <property type="entry name" value="Ligninase_C"/>
</dbReference>
<dbReference type="InterPro" id="IPR027417">
    <property type="entry name" value="P-loop_NTPase"/>
</dbReference>
<comment type="subcellular location">
    <subcellularLocation>
        <location evidence="1">Mitochondrion outer membrane</location>
        <topology evidence="1">Multi-pass membrane protein</topology>
    </subcellularLocation>
</comment>
<evidence type="ECO:0000256" key="23">
    <source>
        <dbReference type="PIRSR" id="PIRSR601621-4"/>
    </source>
</evidence>
<comment type="catalytic activity">
    <reaction evidence="19">
        <text>GTP + H2O = GDP + phosphate + H(+)</text>
        <dbReference type="Rhea" id="RHEA:19669"/>
        <dbReference type="ChEBI" id="CHEBI:15377"/>
        <dbReference type="ChEBI" id="CHEBI:15378"/>
        <dbReference type="ChEBI" id="CHEBI:37565"/>
        <dbReference type="ChEBI" id="CHEBI:43474"/>
        <dbReference type="ChEBI" id="CHEBI:58189"/>
    </reaction>
</comment>
<dbReference type="InterPro" id="IPR019793">
    <property type="entry name" value="Peroxidases_heam-ligand_BS"/>
</dbReference>
<dbReference type="InterPro" id="IPR027443">
    <property type="entry name" value="IPNS-like_sf"/>
</dbReference>
<dbReference type="GO" id="GO:0003924">
    <property type="term" value="F:GTPase activity"/>
    <property type="evidence" value="ECO:0007669"/>
    <property type="project" value="InterPro"/>
</dbReference>
<keyword evidence="17 23" id="KW-1015">Disulfide bond</keyword>
<evidence type="ECO:0000256" key="22">
    <source>
        <dbReference type="PIRSR" id="PIRSR601621-3"/>
    </source>
</evidence>
<comment type="similarity">
    <text evidence="2 24">Belongs to the peroxidase family. Ligninase subfamily.</text>
</comment>
<dbReference type="Pfam" id="PF14226">
    <property type="entry name" value="DIOX_N"/>
    <property type="match status" value="1"/>
</dbReference>
<feature type="binding site" evidence="21">
    <location>
        <position position="940"/>
    </location>
    <ligand>
        <name>Ca(2+)</name>
        <dbReference type="ChEBI" id="CHEBI:29108"/>
        <label>1</label>
    </ligand>
</feature>
<feature type="domain" description="Dynamin-type G" evidence="27">
    <location>
        <begin position="202"/>
        <end position="474"/>
    </location>
</feature>
<dbReference type="GO" id="GO:0046872">
    <property type="term" value="F:metal ion binding"/>
    <property type="evidence" value="ECO:0007669"/>
    <property type="project" value="UniProtKB-UniRule"/>
</dbReference>
<evidence type="ECO:0000256" key="18">
    <source>
        <dbReference type="ARBA" id="ARBA00023180"/>
    </source>
</evidence>
<dbReference type="FunFam" id="3.40.50.300:FF:000638">
    <property type="entry name" value="Transmembrane GTPase Fzo1, putative"/>
    <property type="match status" value="1"/>
</dbReference>
<dbReference type="GO" id="GO:0004601">
    <property type="term" value="F:peroxidase activity"/>
    <property type="evidence" value="ECO:0007669"/>
    <property type="project" value="UniProtKB-KW"/>
</dbReference>
<keyword evidence="5" id="KW-0812">Transmembrane</keyword>
<keyword evidence="7" id="KW-0547">Nucleotide-binding</keyword>
<evidence type="ECO:0000256" key="12">
    <source>
        <dbReference type="ARBA" id="ARBA00023004"/>
    </source>
</evidence>
<evidence type="ECO:0000256" key="13">
    <source>
        <dbReference type="ARBA" id="ARBA00023054"/>
    </source>
</evidence>
<dbReference type="SUPFAM" id="SSF52540">
    <property type="entry name" value="P-loop containing nucleoside triphosphate hydrolases"/>
    <property type="match status" value="1"/>
</dbReference>
<evidence type="ECO:0000256" key="5">
    <source>
        <dbReference type="ARBA" id="ARBA00022692"/>
    </source>
</evidence>
<dbReference type="InterPro" id="IPR026992">
    <property type="entry name" value="DIOX_N"/>
</dbReference>
<evidence type="ECO:0000256" key="21">
    <source>
        <dbReference type="PIRSR" id="PIRSR601621-2"/>
    </source>
</evidence>
<dbReference type="PROSITE" id="PS50873">
    <property type="entry name" value="PEROXIDASE_4"/>
    <property type="match status" value="1"/>
</dbReference>
<evidence type="ECO:0000256" key="16">
    <source>
        <dbReference type="ARBA" id="ARBA00023136"/>
    </source>
</evidence>
<name>A0A4S4LL58_9AGAM</name>
<feature type="disulfide bond" evidence="23">
    <location>
        <begin position="889"/>
        <end position="1172"/>
    </location>
</feature>
<dbReference type="PROSITE" id="PS51718">
    <property type="entry name" value="G_DYNAMIN_2"/>
    <property type="match status" value="1"/>
</dbReference>
<keyword evidence="11 24" id="KW-0560">Oxidoreductase</keyword>
<feature type="disulfide bond" evidence="23">
    <location>
        <begin position="877"/>
        <end position="890"/>
    </location>
</feature>
<comment type="caution">
    <text evidence="28">The sequence shown here is derived from an EMBL/GenBank/DDBJ whole genome shotgun (WGS) entry which is preliminary data.</text>
</comment>
<dbReference type="InterPro" id="IPR002016">
    <property type="entry name" value="Haem_peroxidase"/>
</dbReference>
<dbReference type="GO" id="GO:0008053">
    <property type="term" value="P:mitochondrial fusion"/>
    <property type="evidence" value="ECO:0007669"/>
    <property type="project" value="TreeGrafter"/>
</dbReference>
<organism evidence="28 29">
    <name type="scientific">Bondarzewia mesenterica</name>
    <dbReference type="NCBI Taxonomy" id="1095465"/>
    <lineage>
        <taxon>Eukaryota</taxon>
        <taxon>Fungi</taxon>
        <taxon>Dikarya</taxon>
        <taxon>Basidiomycota</taxon>
        <taxon>Agaricomycotina</taxon>
        <taxon>Agaricomycetes</taxon>
        <taxon>Russulales</taxon>
        <taxon>Bondarzewiaceae</taxon>
        <taxon>Bondarzewia</taxon>
    </lineage>
</organism>
<feature type="binding site" evidence="21">
    <location>
        <position position="1046"/>
    </location>
    <ligand>
        <name>Ca(2+)</name>
        <dbReference type="ChEBI" id="CHEBI:29108"/>
        <label>2</label>
    </ligand>
</feature>
<dbReference type="Gene3D" id="2.60.120.330">
    <property type="entry name" value="B-lactam Antibiotic, Isopenicillin N Synthase, Chain"/>
    <property type="match status" value="1"/>
</dbReference>
<dbReference type="Pfam" id="PF00350">
    <property type="entry name" value="Dynamin_N"/>
    <property type="match status" value="1"/>
</dbReference>
<evidence type="ECO:0000256" key="7">
    <source>
        <dbReference type="ARBA" id="ARBA00022741"/>
    </source>
</evidence>
<feature type="region of interest" description="Disordered" evidence="25">
    <location>
        <begin position="1"/>
        <end position="23"/>
    </location>
</feature>